<dbReference type="EMBL" id="AWUE01013594">
    <property type="protein sequence ID" value="OMP06482.1"/>
    <property type="molecule type" value="Genomic_DNA"/>
</dbReference>
<name>A0A1R3KHB1_9ROSI</name>
<dbReference type="SUPFAM" id="SSF54160">
    <property type="entry name" value="Chromo domain-like"/>
    <property type="match status" value="1"/>
</dbReference>
<organism evidence="1 2">
    <name type="scientific">Corchorus olitorius</name>
    <dbReference type="NCBI Taxonomy" id="93759"/>
    <lineage>
        <taxon>Eukaryota</taxon>
        <taxon>Viridiplantae</taxon>
        <taxon>Streptophyta</taxon>
        <taxon>Embryophyta</taxon>
        <taxon>Tracheophyta</taxon>
        <taxon>Spermatophyta</taxon>
        <taxon>Magnoliopsida</taxon>
        <taxon>eudicotyledons</taxon>
        <taxon>Gunneridae</taxon>
        <taxon>Pentapetalae</taxon>
        <taxon>rosids</taxon>
        <taxon>malvids</taxon>
        <taxon>Malvales</taxon>
        <taxon>Malvaceae</taxon>
        <taxon>Grewioideae</taxon>
        <taxon>Apeibeae</taxon>
        <taxon>Corchorus</taxon>
    </lineage>
</organism>
<sequence>MGDTLAVLDRTFVKRGNVAATQVLVYWQNSFPEDATWEYLFDLQQRFPEFEFSPQP</sequence>
<comment type="caution">
    <text evidence="1">The sequence shown here is derived from an EMBL/GenBank/DDBJ whole genome shotgun (WGS) entry which is preliminary data.</text>
</comment>
<evidence type="ECO:0008006" key="3">
    <source>
        <dbReference type="Google" id="ProtNLM"/>
    </source>
</evidence>
<gene>
    <name evidence="1" type="ORF">COLO4_08104</name>
</gene>
<dbReference type="Proteomes" id="UP000187203">
    <property type="component" value="Unassembled WGS sequence"/>
</dbReference>
<keyword evidence="2" id="KW-1185">Reference proteome</keyword>
<proteinExistence type="predicted"/>
<dbReference type="InterPro" id="IPR016197">
    <property type="entry name" value="Chromo-like_dom_sf"/>
</dbReference>
<dbReference type="AlphaFoldDB" id="A0A1R3KHB1"/>
<protein>
    <recommendedName>
        <fullName evidence="3">Chromo domain-containing protein</fullName>
    </recommendedName>
</protein>
<evidence type="ECO:0000313" key="2">
    <source>
        <dbReference type="Proteomes" id="UP000187203"/>
    </source>
</evidence>
<reference evidence="2" key="1">
    <citation type="submission" date="2013-09" db="EMBL/GenBank/DDBJ databases">
        <title>Corchorus olitorius genome sequencing.</title>
        <authorList>
            <person name="Alam M."/>
            <person name="Haque M.S."/>
            <person name="Islam M.S."/>
            <person name="Emdad E.M."/>
            <person name="Islam M.M."/>
            <person name="Ahmed B."/>
            <person name="Halim A."/>
            <person name="Hossen Q.M.M."/>
            <person name="Hossain M.Z."/>
            <person name="Ahmed R."/>
            <person name="Khan M.M."/>
            <person name="Islam R."/>
            <person name="Rashid M.M."/>
            <person name="Khan S.A."/>
            <person name="Rahman M.S."/>
            <person name="Alam M."/>
            <person name="Yahiya A.S."/>
            <person name="Khan M.S."/>
            <person name="Azam M.S."/>
            <person name="Haque T."/>
            <person name="Lashkar M.Z.H."/>
            <person name="Akhand A.I."/>
            <person name="Morshed G."/>
            <person name="Roy S."/>
            <person name="Uddin K.S."/>
            <person name="Rabeya T."/>
            <person name="Hossain A.S."/>
            <person name="Chowdhury A."/>
            <person name="Snigdha A.R."/>
            <person name="Mortoza M.S."/>
            <person name="Matin S.A."/>
            <person name="Hoque S.M.E."/>
            <person name="Islam M.K."/>
            <person name="Roy D.K."/>
            <person name="Haider R."/>
            <person name="Moosa M.M."/>
            <person name="Elias S.M."/>
            <person name="Hasan A.M."/>
            <person name="Jahan S."/>
            <person name="Shafiuddin M."/>
            <person name="Mahmood N."/>
            <person name="Shommy N.S."/>
        </authorList>
    </citation>
    <scope>NUCLEOTIDE SEQUENCE [LARGE SCALE GENOMIC DNA]</scope>
    <source>
        <strain evidence="2">cv. O-4</strain>
    </source>
</reference>
<evidence type="ECO:0000313" key="1">
    <source>
        <dbReference type="EMBL" id="OMP06482.1"/>
    </source>
</evidence>
<accession>A0A1R3KHB1</accession>
<dbReference type="OrthoDB" id="1000049at2759"/>